<dbReference type="EMBL" id="CAJOBJ010223818">
    <property type="protein sequence ID" value="CAF5039028.1"/>
    <property type="molecule type" value="Genomic_DNA"/>
</dbReference>
<dbReference type="Gene3D" id="2.30.29.30">
    <property type="entry name" value="Pleckstrin-homology domain (PH domain)/Phosphotyrosine-binding domain (PTB)"/>
    <property type="match status" value="1"/>
</dbReference>
<reference evidence="2" key="1">
    <citation type="submission" date="2021-02" db="EMBL/GenBank/DDBJ databases">
        <authorList>
            <person name="Nowell W R."/>
        </authorList>
    </citation>
    <scope>NUCLEOTIDE SEQUENCE</scope>
</reference>
<evidence type="ECO:0000313" key="2">
    <source>
        <dbReference type="EMBL" id="CAF5039028.1"/>
    </source>
</evidence>
<accession>A0A8S3E7Z4</accession>
<feature type="non-terminal residue" evidence="2">
    <location>
        <position position="1"/>
    </location>
</feature>
<proteinExistence type="predicted"/>
<evidence type="ECO:0000259" key="1">
    <source>
        <dbReference type="Pfam" id="PF17888"/>
    </source>
</evidence>
<evidence type="ECO:0000313" key="3">
    <source>
        <dbReference type="Proteomes" id="UP000681720"/>
    </source>
</evidence>
<protein>
    <recommendedName>
        <fullName evidence="1">CARMIL pleckstrin homology domain-containing protein</fullName>
    </recommendedName>
</protein>
<dbReference type="Proteomes" id="UP000681720">
    <property type="component" value="Unassembled WGS sequence"/>
</dbReference>
<feature type="non-terminal residue" evidence="2">
    <location>
        <position position="173"/>
    </location>
</feature>
<dbReference type="AlphaFoldDB" id="A0A8S3E7Z4"/>
<dbReference type="Pfam" id="PF17888">
    <property type="entry name" value="Carm_PH"/>
    <property type="match status" value="1"/>
</dbReference>
<comment type="caution">
    <text evidence="2">The sequence shown here is derived from an EMBL/GenBank/DDBJ whole genome shotgun (WGS) entry which is preliminary data.</text>
</comment>
<feature type="domain" description="CARMIL pleckstrin homology" evidence="1">
    <location>
        <begin position="20"/>
        <end position="110"/>
    </location>
</feature>
<dbReference type="InterPro" id="IPR041245">
    <property type="entry name" value="CARMIL_PH"/>
</dbReference>
<name>A0A8S3E7Z4_9BILA</name>
<sequence length="173" mass="19980">SFLGSARTVIKCPSFYFNGRIRYGTKGEKVEERLLCMDAVRVYICSVKIPVKIESQFNILSIKLIERVTDSHILIETDEKQAHTLYGLHDKSSLQPFLIVLVRSLHAVFPHRLQAIVEIRPENEYDKLLRLSNEFYQDPNIMSSESRPCGGFSQRYECACDFYQIPCNRAVQT</sequence>
<gene>
    <name evidence="2" type="ORF">GIL414_LOCUS59317</name>
</gene>
<organism evidence="2 3">
    <name type="scientific">Rotaria magnacalcarata</name>
    <dbReference type="NCBI Taxonomy" id="392030"/>
    <lineage>
        <taxon>Eukaryota</taxon>
        <taxon>Metazoa</taxon>
        <taxon>Spiralia</taxon>
        <taxon>Gnathifera</taxon>
        <taxon>Rotifera</taxon>
        <taxon>Eurotatoria</taxon>
        <taxon>Bdelloidea</taxon>
        <taxon>Philodinida</taxon>
        <taxon>Philodinidae</taxon>
        <taxon>Rotaria</taxon>
    </lineage>
</organism>
<dbReference type="InterPro" id="IPR011993">
    <property type="entry name" value="PH-like_dom_sf"/>
</dbReference>